<protein>
    <submittedName>
        <fullName evidence="2">Uncharacterized protein</fullName>
    </submittedName>
</protein>
<sequence>MARKNREQPEMPLAPAAKPKDKMPKIYAQAEEKSEICAFLSHLYVQLYQNFA</sequence>
<gene>
    <name evidence="2" type="ORF">WF834_01800</name>
</gene>
<comment type="caution">
    <text evidence="2">The sequence shown here is derived from an EMBL/GenBank/DDBJ whole genome shotgun (WGS) entry which is preliminary data.</text>
</comment>
<dbReference type="Proteomes" id="UP001373196">
    <property type="component" value="Unassembled WGS sequence"/>
</dbReference>
<proteinExistence type="predicted"/>
<organism evidence="2 3">
    <name type="scientific">Faecalibacterium wellingii</name>
    <dbReference type="NCBI Taxonomy" id="2929491"/>
    <lineage>
        <taxon>Bacteria</taxon>
        <taxon>Bacillati</taxon>
        <taxon>Bacillota</taxon>
        <taxon>Clostridia</taxon>
        <taxon>Eubacteriales</taxon>
        <taxon>Oscillospiraceae</taxon>
        <taxon>Faecalibacterium</taxon>
    </lineage>
</organism>
<reference evidence="2" key="1">
    <citation type="submission" date="2024-03" db="EMBL/GenBank/DDBJ databases">
        <authorList>
            <person name="Plomp N."/>
            <person name="Harmsen H.J."/>
        </authorList>
    </citation>
    <scope>NUCLEOTIDE SEQUENCE</scope>
    <source>
        <strain evidence="2">HTF-128</strain>
    </source>
</reference>
<dbReference type="RefSeq" id="WP_339394664.1">
    <property type="nucleotide sequence ID" value="NZ_JBBFGL010000001.1"/>
</dbReference>
<evidence type="ECO:0000313" key="2">
    <source>
        <dbReference type="EMBL" id="MEJ5194919.1"/>
    </source>
</evidence>
<dbReference type="AlphaFoldDB" id="A0AB35Y383"/>
<evidence type="ECO:0000256" key="1">
    <source>
        <dbReference type="SAM" id="MobiDB-lite"/>
    </source>
</evidence>
<accession>A0AB35Y383</accession>
<dbReference type="EMBL" id="JBBFGL010000001">
    <property type="protein sequence ID" value="MEJ5194919.1"/>
    <property type="molecule type" value="Genomic_DNA"/>
</dbReference>
<name>A0AB35Y383_9FIRM</name>
<feature type="region of interest" description="Disordered" evidence="1">
    <location>
        <begin position="1"/>
        <end position="23"/>
    </location>
</feature>
<evidence type="ECO:0000313" key="3">
    <source>
        <dbReference type="Proteomes" id="UP001373196"/>
    </source>
</evidence>